<dbReference type="OrthoDB" id="1646880at2"/>
<reference evidence="4 5" key="1">
    <citation type="submission" date="2019-05" db="EMBL/GenBank/DDBJ databases">
        <title>Dyadobacter AR-3-8 sp. nov., isolated from arctic soil.</title>
        <authorList>
            <person name="Chaudhary D.K."/>
        </authorList>
    </citation>
    <scope>NUCLEOTIDE SEQUENCE [LARGE SCALE GENOMIC DNA]</scope>
    <source>
        <strain evidence="4 5">AR-3-8</strain>
    </source>
</reference>
<dbReference type="SMART" id="SM00850">
    <property type="entry name" value="LytTR"/>
    <property type="match status" value="1"/>
</dbReference>
<dbReference type="GO" id="GO:0000156">
    <property type="term" value="F:phosphorelay response regulator activity"/>
    <property type="evidence" value="ECO:0007669"/>
    <property type="project" value="InterPro"/>
</dbReference>
<gene>
    <name evidence="4" type="ORF">FDK13_19470</name>
</gene>
<feature type="modified residue" description="4-aspartylphosphate" evidence="1">
    <location>
        <position position="62"/>
    </location>
</feature>
<sequence>MSGLLSQKEIRTLLVDDEDIAVYRLKKTLEAYPQIKIIGEAKDGKTAVRLINDQRPDLVFLDIQMPEINGFEVLNYLDYLPLIVFVTAYEEYAIKAFEKNSLDYLLKPVEDERLAITIKRVLESDTGGDDILQKIKMLITENKPKDIITTIPVKTGNKITLIHVSDICFFEAKDKYVYIHTHEGEKLVDYPLGYLQERLPEQFLRVHRGFIINKLKIREIHKYFKGTYILVMNDPKSSKIKSAYSYSEEIRAKLLLV</sequence>
<keyword evidence="5" id="KW-1185">Reference proteome</keyword>
<name>A0A4U6D2I0_9BACT</name>
<dbReference type="InterPro" id="IPR046947">
    <property type="entry name" value="LytR-like"/>
</dbReference>
<evidence type="ECO:0000259" key="3">
    <source>
        <dbReference type="PROSITE" id="PS50930"/>
    </source>
</evidence>
<dbReference type="SMART" id="SM00448">
    <property type="entry name" value="REC"/>
    <property type="match status" value="1"/>
</dbReference>
<protein>
    <submittedName>
        <fullName evidence="4">Response regulator</fullName>
    </submittedName>
</protein>
<dbReference type="Gene3D" id="3.40.50.2300">
    <property type="match status" value="1"/>
</dbReference>
<evidence type="ECO:0000259" key="2">
    <source>
        <dbReference type="PROSITE" id="PS50110"/>
    </source>
</evidence>
<dbReference type="PANTHER" id="PTHR37299">
    <property type="entry name" value="TRANSCRIPTIONAL REGULATOR-RELATED"/>
    <property type="match status" value="1"/>
</dbReference>
<feature type="domain" description="Response regulatory" evidence="2">
    <location>
        <begin position="11"/>
        <end position="122"/>
    </location>
</feature>
<dbReference type="InterPro" id="IPR001789">
    <property type="entry name" value="Sig_transdc_resp-reg_receiver"/>
</dbReference>
<dbReference type="RefSeq" id="WP_137341683.1">
    <property type="nucleotide sequence ID" value="NZ_BSQH01000002.1"/>
</dbReference>
<proteinExistence type="predicted"/>
<dbReference type="AlphaFoldDB" id="A0A4U6D2I0"/>
<dbReference type="Pfam" id="PF04397">
    <property type="entry name" value="LytTR"/>
    <property type="match status" value="1"/>
</dbReference>
<feature type="domain" description="HTH LytTR-type" evidence="3">
    <location>
        <begin position="151"/>
        <end position="256"/>
    </location>
</feature>
<dbReference type="SUPFAM" id="SSF52172">
    <property type="entry name" value="CheY-like"/>
    <property type="match status" value="1"/>
</dbReference>
<dbReference type="Proteomes" id="UP000304900">
    <property type="component" value="Unassembled WGS sequence"/>
</dbReference>
<dbReference type="PANTHER" id="PTHR37299:SF1">
    <property type="entry name" value="STAGE 0 SPORULATION PROTEIN A HOMOLOG"/>
    <property type="match status" value="1"/>
</dbReference>
<evidence type="ECO:0000256" key="1">
    <source>
        <dbReference type="PROSITE-ProRule" id="PRU00169"/>
    </source>
</evidence>
<accession>A0A4U6D2I0</accession>
<organism evidence="4 5">
    <name type="scientific">Dyadobacter frigoris</name>
    <dbReference type="NCBI Taxonomy" id="2576211"/>
    <lineage>
        <taxon>Bacteria</taxon>
        <taxon>Pseudomonadati</taxon>
        <taxon>Bacteroidota</taxon>
        <taxon>Cytophagia</taxon>
        <taxon>Cytophagales</taxon>
        <taxon>Spirosomataceae</taxon>
        <taxon>Dyadobacter</taxon>
    </lineage>
</organism>
<dbReference type="PROSITE" id="PS50930">
    <property type="entry name" value="HTH_LYTTR"/>
    <property type="match status" value="1"/>
</dbReference>
<keyword evidence="1" id="KW-0597">Phosphoprotein</keyword>
<dbReference type="GO" id="GO:0003677">
    <property type="term" value="F:DNA binding"/>
    <property type="evidence" value="ECO:0007669"/>
    <property type="project" value="InterPro"/>
</dbReference>
<evidence type="ECO:0000313" key="5">
    <source>
        <dbReference type="Proteomes" id="UP000304900"/>
    </source>
</evidence>
<dbReference type="Gene3D" id="2.40.50.1020">
    <property type="entry name" value="LytTr DNA-binding domain"/>
    <property type="match status" value="1"/>
</dbReference>
<dbReference type="PROSITE" id="PS50110">
    <property type="entry name" value="RESPONSE_REGULATORY"/>
    <property type="match status" value="1"/>
</dbReference>
<evidence type="ECO:0000313" key="4">
    <source>
        <dbReference type="EMBL" id="TKT90515.1"/>
    </source>
</evidence>
<dbReference type="InterPro" id="IPR007492">
    <property type="entry name" value="LytTR_DNA-bd_dom"/>
</dbReference>
<comment type="caution">
    <text evidence="4">The sequence shown here is derived from an EMBL/GenBank/DDBJ whole genome shotgun (WGS) entry which is preliminary data.</text>
</comment>
<dbReference type="Pfam" id="PF00072">
    <property type="entry name" value="Response_reg"/>
    <property type="match status" value="1"/>
</dbReference>
<dbReference type="InterPro" id="IPR011006">
    <property type="entry name" value="CheY-like_superfamily"/>
</dbReference>
<dbReference type="EMBL" id="SZVO01000009">
    <property type="protein sequence ID" value="TKT90515.1"/>
    <property type="molecule type" value="Genomic_DNA"/>
</dbReference>